<accession>A0A8H4CF04</accession>
<dbReference type="PROSITE" id="PS50088">
    <property type="entry name" value="ANK_REPEAT"/>
    <property type="match status" value="2"/>
</dbReference>
<evidence type="ECO:0000259" key="4">
    <source>
        <dbReference type="Pfam" id="PF24883"/>
    </source>
</evidence>
<keyword evidence="1" id="KW-0677">Repeat</keyword>
<organism evidence="5 6">
    <name type="scientific">Colletotrichum gloeosporioides</name>
    <name type="common">Anthracnose fungus</name>
    <name type="synonym">Glomerella cingulata</name>
    <dbReference type="NCBI Taxonomy" id="474922"/>
    <lineage>
        <taxon>Eukaryota</taxon>
        <taxon>Fungi</taxon>
        <taxon>Dikarya</taxon>
        <taxon>Ascomycota</taxon>
        <taxon>Pezizomycotina</taxon>
        <taxon>Sordariomycetes</taxon>
        <taxon>Hypocreomycetidae</taxon>
        <taxon>Glomerellales</taxon>
        <taxon>Glomerellaceae</taxon>
        <taxon>Colletotrichum</taxon>
        <taxon>Colletotrichum gloeosporioides species complex</taxon>
    </lineage>
</organism>
<dbReference type="Gene3D" id="1.25.40.20">
    <property type="entry name" value="Ankyrin repeat-containing domain"/>
    <property type="match status" value="2"/>
</dbReference>
<feature type="repeat" description="ANK" evidence="2">
    <location>
        <begin position="830"/>
        <end position="862"/>
    </location>
</feature>
<dbReference type="PANTHER" id="PTHR10039:SF16">
    <property type="entry name" value="GPI INOSITOL-DEACYLASE"/>
    <property type="match status" value="1"/>
</dbReference>
<dbReference type="AlphaFoldDB" id="A0A8H4CF04"/>
<dbReference type="SUPFAM" id="SSF48403">
    <property type="entry name" value="Ankyrin repeat"/>
    <property type="match status" value="1"/>
</dbReference>
<feature type="domain" description="Nephrocystin 3-like N-terminal" evidence="4">
    <location>
        <begin position="288"/>
        <end position="464"/>
    </location>
</feature>
<evidence type="ECO:0000256" key="1">
    <source>
        <dbReference type="ARBA" id="ARBA00022737"/>
    </source>
</evidence>
<dbReference type="RefSeq" id="XP_045261711.1">
    <property type="nucleotide sequence ID" value="XM_045403430.1"/>
</dbReference>
<evidence type="ECO:0000256" key="2">
    <source>
        <dbReference type="PROSITE-ProRule" id="PRU00023"/>
    </source>
</evidence>
<evidence type="ECO:0000259" key="3">
    <source>
        <dbReference type="Pfam" id="PF24809"/>
    </source>
</evidence>
<proteinExistence type="predicted"/>
<evidence type="ECO:0000313" key="5">
    <source>
        <dbReference type="EMBL" id="KAF3802552.1"/>
    </source>
</evidence>
<reference evidence="5" key="2">
    <citation type="submission" date="2020-03" db="EMBL/GenBank/DDBJ databases">
        <authorList>
            <person name="Fu F.-F."/>
            <person name="Chen J."/>
        </authorList>
    </citation>
    <scope>NUCLEOTIDE SEQUENCE</scope>
    <source>
        <strain evidence="5">Lc1</strain>
    </source>
</reference>
<comment type="caution">
    <text evidence="5">The sequence shown here is derived from an EMBL/GenBank/DDBJ whole genome shotgun (WGS) entry which is preliminary data.</text>
</comment>
<dbReference type="Pfam" id="PF24809">
    <property type="entry name" value="DUF7708"/>
    <property type="match status" value="1"/>
</dbReference>
<keyword evidence="6" id="KW-1185">Reference proteome</keyword>
<dbReference type="Pfam" id="PF12796">
    <property type="entry name" value="Ank_2"/>
    <property type="match status" value="2"/>
</dbReference>
<dbReference type="Gene3D" id="3.40.50.300">
    <property type="entry name" value="P-loop containing nucleotide triphosphate hydrolases"/>
    <property type="match status" value="1"/>
</dbReference>
<name>A0A8H4CF04_COLGL</name>
<reference evidence="5" key="1">
    <citation type="journal article" date="2020" name="Phytopathology">
        <title>Genome sequence and comparative analysis of Colletotrichum gloeosporioides isolated from Liriodendron leaves.</title>
        <authorList>
            <person name="Fu F.F."/>
            <person name="Hao Z."/>
            <person name="Wang P."/>
            <person name="Lu Y."/>
            <person name="Xue L.J."/>
            <person name="Wei G."/>
            <person name="Tian Y."/>
            <person name="Baishi H."/>
            <person name="Xu H."/>
            <person name="Shi J."/>
            <person name="Cheng T."/>
            <person name="Wang G."/>
            <person name="Yi Y."/>
            <person name="Chen J."/>
        </authorList>
    </citation>
    <scope>NUCLEOTIDE SEQUENCE</scope>
    <source>
        <strain evidence="5">Lc1</strain>
    </source>
</reference>
<feature type="repeat" description="ANK" evidence="2">
    <location>
        <begin position="797"/>
        <end position="829"/>
    </location>
</feature>
<dbReference type="GeneID" id="69010517"/>
<dbReference type="PROSITE" id="PS50297">
    <property type="entry name" value="ANK_REP_REGION"/>
    <property type="match status" value="1"/>
</dbReference>
<dbReference type="InterPro" id="IPR002110">
    <property type="entry name" value="Ankyrin_rpt"/>
</dbReference>
<protein>
    <recommendedName>
        <fullName evidence="7">NACHT domain-containing protein</fullName>
    </recommendedName>
</protein>
<dbReference type="SMART" id="SM00248">
    <property type="entry name" value="ANK"/>
    <property type="match status" value="6"/>
</dbReference>
<gene>
    <name evidence="5" type="ORF">GCG54_00003357</name>
</gene>
<dbReference type="InterPro" id="IPR056884">
    <property type="entry name" value="NPHP3-like_N"/>
</dbReference>
<dbReference type="SUPFAM" id="SSF52540">
    <property type="entry name" value="P-loop containing nucleoside triphosphate hydrolases"/>
    <property type="match status" value="1"/>
</dbReference>
<dbReference type="InterPro" id="IPR036770">
    <property type="entry name" value="Ankyrin_rpt-contain_sf"/>
</dbReference>
<dbReference type="InterPro" id="IPR056125">
    <property type="entry name" value="DUF7708"/>
</dbReference>
<evidence type="ECO:0000313" key="6">
    <source>
        <dbReference type="Proteomes" id="UP000613401"/>
    </source>
</evidence>
<keyword evidence="2" id="KW-0040">ANK repeat</keyword>
<dbReference type="Proteomes" id="UP000613401">
    <property type="component" value="Unassembled WGS sequence"/>
</dbReference>
<feature type="domain" description="DUF7708" evidence="3">
    <location>
        <begin position="74"/>
        <end position="205"/>
    </location>
</feature>
<dbReference type="EMBL" id="WVTB01000063">
    <property type="protein sequence ID" value="KAF3802552.1"/>
    <property type="molecule type" value="Genomic_DNA"/>
</dbReference>
<evidence type="ECO:0008006" key="7">
    <source>
        <dbReference type="Google" id="ProtNLM"/>
    </source>
</evidence>
<dbReference type="InterPro" id="IPR027417">
    <property type="entry name" value="P-loop_NTPase"/>
</dbReference>
<sequence length="1129" mass="125872">MGTSIPSGSVQSLWDEACTLLDADTKANLSSLQKPSVDILEQVLEKAQTIRQRTIDEGWKINKPGGGKVAVRDVLENIIKWVDCFKAVADTAVQYDPTHAALPWAAVRFLLQIAVNDVEMFRALTENLEFISRIITRHTISETVYALRKTSASEELRVSLKRLYALVLAFLAKAIKHLDTPGWKRVLRSTTRTAKLFEIQDIVSMDSEVDKLFRLVAAERSIVSEEEVSKAVQLLEHMETPIADLIKRDIAVQKEKKQEEWLEFLTWLSPLDFHAQHRDVSNRRLRNSAEWIVGHREVVEWRDLTTSSVLLIYGREGVGKSMLASKIIDSLSQTQTSTDSKTVYFYCKRSAAEAERQCPRHIMASLLRQVAIKGSQDMTQNQAVLFQHFKNRQKEVKEQGFRLPGLKIQESTELIQETKDLRSLFIVIDALDELEERDRPALVEALCSLVHTARCVVKVLVTGRDDPQIVGLLSGAYQIRIQPRDNDQDMAPFIQHNIDKLKKSRAGVLGQQLSEGFEKRLSSCVQQKAGGMFLWVELQLERLSLAETEPDALGLLETLPPDLSATYEEILTRVASSGPSSSRICADVFKWLLYAKETLTIGALLLAVSSKEMLCNNIDESSLLRICRNLIMVDDTTGEVTFAHSTIREFLLSRPEFDLQICHARIITRCLHMRVQETSDDRSTLPQPEAEFQRYATLYWALHYGDISSVASRELSDQIFGFVLDDDKEPTIAFQFWLQDAYDWSLDLPREDPLRRDFYALESSSSTPLFLACAFNLHSLMAHMDTPRFDWNQPNKRGHTGLYIASVFGHMSIVSFLIGKGANADAKCGRYGSPLHAACFHGHAQVAAKLMENGAQTQCSETIFGDALDAAVKGGNEAVARVIVEHDAPILKLDQERMNSTIAIAGHSGFIDVVNLLQTMRRDQAQSTARQLSGMVQRGQVRQLQRFLKDNPASIELLPSDSVATAALHGHSSMVAFCIQKGLSIESRGQFGSPLCAASLKGHQEIVQVLLGLKADTKDGEALDAASRKGHLSIVQMLIGAANSDTDIHDRNLQRALSSACSFGHLDVVKRLVEAGASISKAQASFRIMEAASDHSRWVVVAFLREAAMDVYGESPHPDPAPLDPFFGA</sequence>
<dbReference type="PANTHER" id="PTHR10039">
    <property type="entry name" value="AMELOGENIN"/>
    <property type="match status" value="1"/>
</dbReference>
<dbReference type="Pfam" id="PF24883">
    <property type="entry name" value="NPHP3_N"/>
    <property type="match status" value="1"/>
</dbReference>